<dbReference type="GO" id="GO:0003677">
    <property type="term" value="F:DNA binding"/>
    <property type="evidence" value="ECO:0007669"/>
    <property type="project" value="InterPro"/>
</dbReference>
<dbReference type="CDD" id="cd00093">
    <property type="entry name" value="HTH_XRE"/>
    <property type="match status" value="1"/>
</dbReference>
<evidence type="ECO:0000313" key="3">
    <source>
        <dbReference type="EMBL" id="TDF94694.1"/>
    </source>
</evidence>
<evidence type="ECO:0000313" key="4">
    <source>
        <dbReference type="Proteomes" id="UP000295636"/>
    </source>
</evidence>
<dbReference type="Gene3D" id="1.10.260.40">
    <property type="entry name" value="lambda repressor-like DNA-binding domains"/>
    <property type="match status" value="1"/>
</dbReference>
<dbReference type="InterPro" id="IPR001387">
    <property type="entry name" value="Cro/C1-type_HTH"/>
</dbReference>
<dbReference type="SUPFAM" id="SSF47413">
    <property type="entry name" value="lambda repressor-like DNA-binding domains"/>
    <property type="match status" value="1"/>
</dbReference>
<name>A0A4V2ZSV4_9BACL</name>
<dbReference type="PROSITE" id="PS50943">
    <property type="entry name" value="HTH_CROC1"/>
    <property type="match status" value="1"/>
</dbReference>
<gene>
    <name evidence="3" type="ORF">E1757_22290</name>
</gene>
<accession>A0A4V2ZSV4</accession>
<evidence type="ECO:0000256" key="1">
    <source>
        <dbReference type="SAM" id="MobiDB-lite"/>
    </source>
</evidence>
<feature type="region of interest" description="Disordered" evidence="1">
    <location>
        <begin position="76"/>
        <end position="100"/>
    </location>
</feature>
<proteinExistence type="predicted"/>
<organism evidence="3 4">
    <name type="scientific">Paenibacillus piri</name>
    <dbReference type="NCBI Taxonomy" id="2547395"/>
    <lineage>
        <taxon>Bacteria</taxon>
        <taxon>Bacillati</taxon>
        <taxon>Bacillota</taxon>
        <taxon>Bacilli</taxon>
        <taxon>Bacillales</taxon>
        <taxon>Paenibacillaceae</taxon>
        <taxon>Paenibacillus</taxon>
    </lineage>
</organism>
<dbReference type="AlphaFoldDB" id="A0A4V2ZSV4"/>
<dbReference type="Proteomes" id="UP000295636">
    <property type="component" value="Unassembled WGS sequence"/>
</dbReference>
<keyword evidence="4" id="KW-1185">Reference proteome</keyword>
<dbReference type="OrthoDB" id="9814553at2"/>
<feature type="compositionally biased region" description="Polar residues" evidence="1">
    <location>
        <begin position="84"/>
        <end position="100"/>
    </location>
</feature>
<evidence type="ECO:0000259" key="2">
    <source>
        <dbReference type="PROSITE" id="PS50943"/>
    </source>
</evidence>
<comment type="caution">
    <text evidence="3">The sequence shown here is derived from an EMBL/GenBank/DDBJ whole genome shotgun (WGS) entry which is preliminary data.</text>
</comment>
<dbReference type="EMBL" id="SMRT01000012">
    <property type="protein sequence ID" value="TDF94694.1"/>
    <property type="molecule type" value="Genomic_DNA"/>
</dbReference>
<reference evidence="3 4" key="1">
    <citation type="submission" date="2019-03" db="EMBL/GenBank/DDBJ databases">
        <title>This is whole genome sequence of Paenibacillus sp MS74 strain.</title>
        <authorList>
            <person name="Trinh H.N."/>
        </authorList>
    </citation>
    <scope>NUCLEOTIDE SEQUENCE [LARGE SCALE GENOMIC DNA]</scope>
    <source>
        <strain evidence="3 4">MS74</strain>
    </source>
</reference>
<feature type="domain" description="HTH cro/C1-type" evidence="2">
    <location>
        <begin position="7"/>
        <end position="36"/>
    </location>
</feature>
<protein>
    <submittedName>
        <fullName evidence="3">XRE family transcriptional regulator</fullName>
    </submittedName>
</protein>
<sequence>MAKGHFLGQVERGEKNPTIKTLEKIAGGLDTSLETLIINIEKQESSMNDKNAVLTILSPDDLRQLIVETIRNNGGDSIIPPSKCNKTNDNADTSTLRNIT</sequence>
<dbReference type="InterPro" id="IPR010982">
    <property type="entry name" value="Lambda_DNA-bd_dom_sf"/>
</dbReference>